<protein>
    <submittedName>
        <fullName evidence="2">RES domain-containing protein</fullName>
    </submittedName>
</protein>
<dbReference type="SMART" id="SM00953">
    <property type="entry name" value="RES"/>
    <property type="match status" value="1"/>
</dbReference>
<accession>A0A0W0VTP1</accession>
<dbReference type="OrthoDB" id="9795903at2"/>
<evidence type="ECO:0000313" key="3">
    <source>
        <dbReference type="Proteomes" id="UP000054869"/>
    </source>
</evidence>
<dbReference type="Pfam" id="PF08808">
    <property type="entry name" value="RES"/>
    <property type="match status" value="1"/>
</dbReference>
<sequence>MFNYTDFKEKTHRLIPSRYPPVTLFDWVESPEELEQLAYLEGLTNDRLTTEYGQISLVAKDDWVGGPGATPLMAAFTHFGVSRFSDGTSYGIYYAGDSIRTAIAETRFHRERFLAASQEPPCIVQMREYTAFVTKPLVDLSSDVYRDYLNPNINAYFKSQELGREIKRQNEWGLLYPSVRSESADARCLAIFRPPALTLPVQAGHYDYIWDGNCIAEIRKSVKYQ</sequence>
<proteinExistence type="predicted"/>
<keyword evidence="3" id="KW-1185">Reference proteome</keyword>
<dbReference type="RefSeq" id="WP_028373540.1">
    <property type="nucleotide sequence ID" value="NZ_CAAAJD010000013.1"/>
</dbReference>
<dbReference type="EMBL" id="LNYI01000015">
    <property type="protein sequence ID" value="KTD23378.1"/>
    <property type="molecule type" value="Genomic_DNA"/>
</dbReference>
<evidence type="ECO:0000259" key="1">
    <source>
        <dbReference type="SMART" id="SM00953"/>
    </source>
</evidence>
<dbReference type="AlphaFoldDB" id="A0A0W0VTP1"/>
<dbReference type="STRING" id="45067.Llan_0877"/>
<comment type="caution">
    <text evidence="2">The sequence shown here is derived from an EMBL/GenBank/DDBJ whole genome shotgun (WGS) entry which is preliminary data.</text>
</comment>
<name>A0A0W0VTP1_9GAMM</name>
<gene>
    <name evidence="2" type="ORF">Llan_0877</name>
</gene>
<dbReference type="eggNOG" id="COG5654">
    <property type="taxonomic scope" value="Bacteria"/>
</dbReference>
<dbReference type="InterPro" id="IPR014914">
    <property type="entry name" value="RES_dom"/>
</dbReference>
<dbReference type="Proteomes" id="UP000054869">
    <property type="component" value="Unassembled WGS sequence"/>
</dbReference>
<dbReference type="PATRIC" id="fig|45067.4.peg.910"/>
<evidence type="ECO:0000313" key="2">
    <source>
        <dbReference type="EMBL" id="KTD23378.1"/>
    </source>
</evidence>
<reference evidence="2 3" key="1">
    <citation type="submission" date="2015-11" db="EMBL/GenBank/DDBJ databases">
        <title>Genomic analysis of 38 Legionella species identifies large and diverse effector repertoires.</title>
        <authorList>
            <person name="Burstein D."/>
            <person name="Amaro F."/>
            <person name="Zusman T."/>
            <person name="Lifshitz Z."/>
            <person name="Cohen O."/>
            <person name="Gilbert J.A."/>
            <person name="Pupko T."/>
            <person name="Shuman H.A."/>
            <person name="Segal G."/>
        </authorList>
    </citation>
    <scope>NUCLEOTIDE SEQUENCE [LARGE SCALE GENOMIC DNA]</scope>
    <source>
        <strain evidence="2 3">ATCC 49751</strain>
    </source>
</reference>
<feature type="domain" description="RES" evidence="1">
    <location>
        <begin position="75"/>
        <end position="203"/>
    </location>
</feature>
<organism evidence="2 3">
    <name type="scientific">Legionella lansingensis</name>
    <dbReference type="NCBI Taxonomy" id="45067"/>
    <lineage>
        <taxon>Bacteria</taxon>
        <taxon>Pseudomonadati</taxon>
        <taxon>Pseudomonadota</taxon>
        <taxon>Gammaproteobacteria</taxon>
        <taxon>Legionellales</taxon>
        <taxon>Legionellaceae</taxon>
        <taxon>Legionella</taxon>
    </lineage>
</organism>